<sequence>MRFISFRHGYGSIRQPVRKTVNLSPFKLLRGIESNLPFFFWWLSLRFVFALTGTHIFAQLINLLCHFMC</sequence>
<accession>C8VKS2</accession>
<feature type="transmembrane region" description="Helical" evidence="1">
    <location>
        <begin position="39"/>
        <end position="65"/>
    </location>
</feature>
<dbReference type="HOGENOM" id="CLU_2775917_0_0_1"/>
<keyword evidence="1" id="KW-0472">Membrane</keyword>
<organism evidence="2 3">
    <name type="scientific">Emericella nidulans (strain FGSC A4 / ATCC 38163 / CBS 112.46 / NRRL 194 / M139)</name>
    <name type="common">Aspergillus nidulans</name>
    <dbReference type="NCBI Taxonomy" id="227321"/>
    <lineage>
        <taxon>Eukaryota</taxon>
        <taxon>Fungi</taxon>
        <taxon>Dikarya</taxon>
        <taxon>Ascomycota</taxon>
        <taxon>Pezizomycotina</taxon>
        <taxon>Eurotiomycetes</taxon>
        <taxon>Eurotiomycetidae</taxon>
        <taxon>Eurotiales</taxon>
        <taxon>Aspergillaceae</taxon>
        <taxon>Aspergillus</taxon>
        <taxon>Aspergillus subgen. Nidulantes</taxon>
    </lineage>
</organism>
<dbReference type="EMBL" id="BN001307">
    <property type="protein sequence ID" value="CBF85792.1"/>
    <property type="molecule type" value="Genomic_DNA"/>
</dbReference>
<reference evidence="3" key="1">
    <citation type="journal article" date="2005" name="Nature">
        <title>Sequencing of Aspergillus nidulans and comparative analysis with A. fumigatus and A. oryzae.</title>
        <authorList>
            <person name="Galagan J.E."/>
            <person name="Calvo S.E."/>
            <person name="Cuomo C."/>
            <person name="Ma L.J."/>
            <person name="Wortman J.R."/>
            <person name="Batzoglou S."/>
            <person name="Lee S.I."/>
            <person name="Basturkmen M."/>
            <person name="Spevak C.C."/>
            <person name="Clutterbuck J."/>
            <person name="Kapitonov V."/>
            <person name="Jurka J."/>
            <person name="Scazzocchio C."/>
            <person name="Farman M."/>
            <person name="Butler J."/>
            <person name="Purcell S."/>
            <person name="Harris S."/>
            <person name="Braus G.H."/>
            <person name="Draht O."/>
            <person name="Busch S."/>
            <person name="D'Enfert C."/>
            <person name="Bouchier C."/>
            <person name="Goldman G.H."/>
            <person name="Bell-Pedersen D."/>
            <person name="Griffiths-Jones S."/>
            <person name="Doonan J.H."/>
            <person name="Yu J."/>
            <person name="Vienken K."/>
            <person name="Pain A."/>
            <person name="Freitag M."/>
            <person name="Selker E.U."/>
            <person name="Archer D.B."/>
            <person name="Penalva M.A."/>
            <person name="Oakley B.R."/>
            <person name="Momany M."/>
            <person name="Tanaka T."/>
            <person name="Kumagai T."/>
            <person name="Asai K."/>
            <person name="Machida M."/>
            <person name="Nierman W.C."/>
            <person name="Denning D.W."/>
            <person name="Caddick M."/>
            <person name="Hynes M."/>
            <person name="Paoletti M."/>
            <person name="Fischer R."/>
            <person name="Miller B."/>
            <person name="Dyer P."/>
            <person name="Sachs M.S."/>
            <person name="Osmani S.A."/>
            <person name="Birren B.W."/>
        </authorList>
    </citation>
    <scope>NUCLEOTIDE SEQUENCE [LARGE SCALE GENOMIC DNA]</scope>
    <source>
        <strain evidence="3">FGSC A4 / ATCC 38163 / CBS 112.46 / NRRL 194 / M139</strain>
    </source>
</reference>
<dbReference type="RefSeq" id="XP_050468764.1">
    <property type="nucleotide sequence ID" value="XM_050612906.1"/>
</dbReference>
<name>C8VKS2_EMENI</name>
<keyword evidence="1" id="KW-0812">Transmembrane</keyword>
<keyword evidence="3" id="KW-1185">Reference proteome</keyword>
<dbReference type="KEGG" id="ani:ANIA_10246"/>
<evidence type="ECO:0000256" key="1">
    <source>
        <dbReference type="SAM" id="Phobius"/>
    </source>
</evidence>
<dbReference type="AlphaFoldDB" id="C8VKS2"/>
<protein>
    <submittedName>
        <fullName evidence="2">Uncharacterized protein</fullName>
    </submittedName>
</protein>
<dbReference type="Proteomes" id="UP000000560">
    <property type="component" value="Chromosome VII"/>
</dbReference>
<evidence type="ECO:0000313" key="3">
    <source>
        <dbReference type="Proteomes" id="UP000000560"/>
    </source>
</evidence>
<dbReference type="InParanoid" id="C8VKS2"/>
<evidence type="ECO:0000313" key="2">
    <source>
        <dbReference type="EMBL" id="CBF85792.1"/>
    </source>
</evidence>
<dbReference type="GeneID" id="74896293"/>
<reference evidence="3" key="2">
    <citation type="journal article" date="2009" name="Fungal Genet. Biol.">
        <title>The 2008 update of the Aspergillus nidulans genome annotation: a community effort.</title>
        <authorList>
            <person name="Wortman J.R."/>
            <person name="Gilsenan J.M."/>
            <person name="Joardar V."/>
            <person name="Deegan J."/>
            <person name="Clutterbuck J."/>
            <person name="Andersen M.R."/>
            <person name="Archer D."/>
            <person name="Bencina M."/>
            <person name="Braus G."/>
            <person name="Coutinho P."/>
            <person name="von Dohren H."/>
            <person name="Doonan J."/>
            <person name="Driessen A.J."/>
            <person name="Durek P."/>
            <person name="Espeso E."/>
            <person name="Fekete E."/>
            <person name="Flipphi M."/>
            <person name="Estrada C.G."/>
            <person name="Geysens S."/>
            <person name="Goldman G."/>
            <person name="de Groot P.W."/>
            <person name="Hansen K."/>
            <person name="Harris S.D."/>
            <person name="Heinekamp T."/>
            <person name="Helmstaedt K."/>
            <person name="Henrissat B."/>
            <person name="Hofmann G."/>
            <person name="Homan T."/>
            <person name="Horio T."/>
            <person name="Horiuchi H."/>
            <person name="James S."/>
            <person name="Jones M."/>
            <person name="Karaffa L."/>
            <person name="Karanyi Z."/>
            <person name="Kato M."/>
            <person name="Keller N."/>
            <person name="Kelly D.E."/>
            <person name="Kiel J.A."/>
            <person name="Kim J.M."/>
            <person name="van der Klei I.J."/>
            <person name="Klis F.M."/>
            <person name="Kovalchuk A."/>
            <person name="Krasevec N."/>
            <person name="Kubicek C.P."/>
            <person name="Liu B."/>
            <person name="Maccabe A."/>
            <person name="Meyer V."/>
            <person name="Mirabito P."/>
            <person name="Miskei M."/>
            <person name="Mos M."/>
            <person name="Mullins J."/>
            <person name="Nelson D.R."/>
            <person name="Nielsen J."/>
            <person name="Oakley B.R."/>
            <person name="Osmani S.A."/>
            <person name="Pakula T."/>
            <person name="Paszewski A."/>
            <person name="Paulsen I."/>
            <person name="Pilsyk S."/>
            <person name="Pocsi I."/>
            <person name="Punt P.J."/>
            <person name="Ram A.F."/>
            <person name="Ren Q."/>
            <person name="Robellet X."/>
            <person name="Robson G."/>
            <person name="Seiboth B."/>
            <person name="van Solingen P."/>
            <person name="Specht T."/>
            <person name="Sun J."/>
            <person name="Taheri-Talesh N."/>
            <person name="Takeshita N."/>
            <person name="Ussery D."/>
            <person name="vanKuyk P.A."/>
            <person name="Visser H."/>
            <person name="van de Vondervoort P.J."/>
            <person name="de Vries R.P."/>
            <person name="Walton J."/>
            <person name="Xiang X."/>
            <person name="Xiong Y."/>
            <person name="Zeng A.P."/>
            <person name="Brandt B.W."/>
            <person name="Cornell M.J."/>
            <person name="van den Hondel C.A."/>
            <person name="Visser J."/>
            <person name="Oliver S.G."/>
            <person name="Turner G."/>
        </authorList>
    </citation>
    <scope>GENOME REANNOTATION</scope>
    <source>
        <strain evidence="3">FGSC A4 / ATCC 38163 / CBS 112.46 / NRRL 194 / M139</strain>
    </source>
</reference>
<proteinExistence type="predicted"/>
<gene>
    <name evidence="2" type="ORF">ANIA_10246</name>
</gene>
<keyword evidence="1" id="KW-1133">Transmembrane helix</keyword>